<dbReference type="EMBL" id="CM011679">
    <property type="protein sequence ID" value="TMS18583.1"/>
    <property type="molecule type" value="Genomic_DNA"/>
</dbReference>
<evidence type="ECO:0000313" key="1">
    <source>
        <dbReference type="EMBL" id="TMS18583.1"/>
    </source>
</evidence>
<keyword evidence="2" id="KW-1185">Reference proteome</keyword>
<protein>
    <submittedName>
        <fullName evidence="1">Uncharacterized protein</fullName>
    </submittedName>
</protein>
<reference evidence="1" key="1">
    <citation type="submission" date="2018-11" db="EMBL/GenBank/DDBJ databases">
        <title>The sequence and de novo assembly of Larimichthys crocea genome using PacBio and Hi-C technologies.</title>
        <authorList>
            <person name="Xu P."/>
            <person name="Chen B."/>
            <person name="Zhou Z."/>
            <person name="Ke Q."/>
            <person name="Wu Y."/>
            <person name="Bai H."/>
            <person name="Pu F."/>
        </authorList>
    </citation>
    <scope>NUCLEOTIDE SEQUENCE</scope>
    <source>
        <tissue evidence="1">Muscle</tissue>
    </source>
</reference>
<proteinExistence type="predicted"/>
<evidence type="ECO:0000313" key="2">
    <source>
        <dbReference type="Proteomes" id="UP000793456"/>
    </source>
</evidence>
<dbReference type="Proteomes" id="UP000793456">
    <property type="component" value="Chromosome VI"/>
</dbReference>
<comment type="caution">
    <text evidence="1">The sequence shown here is derived from an EMBL/GenBank/DDBJ whole genome shotgun (WGS) entry which is preliminary data.</text>
</comment>
<sequence>MSPVIEVTGDSSKKQSSSAKDAASATTTDQTTANHKTSLTGPSRYQSPASSVLFSSNLRDDTKVILEQISANSQKNRQEREETGGDVESDTGDKGLERQNTLKKNRFLRPQGNVHEREGLLKRIESLRKEKKVYSRFEMGNNLG</sequence>
<organism evidence="1 2">
    <name type="scientific">Larimichthys crocea</name>
    <name type="common">Large yellow croaker</name>
    <name type="synonym">Pseudosciaena crocea</name>
    <dbReference type="NCBI Taxonomy" id="215358"/>
    <lineage>
        <taxon>Eukaryota</taxon>
        <taxon>Metazoa</taxon>
        <taxon>Chordata</taxon>
        <taxon>Craniata</taxon>
        <taxon>Vertebrata</taxon>
        <taxon>Euteleostomi</taxon>
        <taxon>Actinopterygii</taxon>
        <taxon>Neopterygii</taxon>
        <taxon>Teleostei</taxon>
        <taxon>Neoteleostei</taxon>
        <taxon>Acanthomorphata</taxon>
        <taxon>Eupercaria</taxon>
        <taxon>Sciaenidae</taxon>
        <taxon>Larimichthys</taxon>
    </lineage>
</organism>
<gene>
    <name evidence="1" type="ORF">E3U43_010909</name>
</gene>
<name>A0ACD3RGK2_LARCR</name>
<accession>A0ACD3RGK2</accession>